<accession>A0A346RSS0</accession>
<protein>
    <submittedName>
        <fullName evidence="1">ORF3</fullName>
    </submittedName>
</protein>
<evidence type="ECO:0000313" key="1">
    <source>
        <dbReference type="EMBL" id="AXS76908.1"/>
    </source>
</evidence>
<proteinExistence type="predicted"/>
<evidence type="ECO:0000313" key="2">
    <source>
        <dbReference type="Proteomes" id="UP000677460"/>
    </source>
</evidence>
<reference evidence="1" key="1">
    <citation type="journal article" date="2018" name="Viruses">
        <title>Molecular Characterization and Geographic Distribution of a Mymonavirus in the Population of Botrytis cinerea.</title>
        <authorList>
            <person name="Hao F."/>
            <person name="Wu M."/>
            <person name="Li G."/>
        </authorList>
    </citation>
    <scope>NUCLEOTIDE SEQUENCE</scope>
    <source>
        <strain evidence="1">Ecan17-2</strain>
    </source>
</reference>
<dbReference type="KEGG" id="vg:80535965"/>
<keyword evidence="2" id="KW-1185">Reference proteome</keyword>
<name>A0A346RSS0_9MONO</name>
<organism evidence="1">
    <name type="scientific">Botrytis cinerea mymonavirus 1</name>
    <dbReference type="NCBI Taxonomy" id="2306887"/>
    <lineage>
        <taxon>Viruses</taxon>
        <taxon>Riboviria</taxon>
        <taxon>Orthornavirae</taxon>
        <taxon>Negarnaviricota</taxon>
        <taxon>Haploviricotina</taxon>
        <taxon>Monjiviricetes</taxon>
        <taxon>Mononegavirales</taxon>
        <taxon>Mymonaviridae</taxon>
        <taxon>Sclerotimonavirus</taxon>
        <taxon>Sclerotimonavirus botrytidis</taxon>
    </lineage>
</organism>
<sequence>MSRRALNNICYVTIPPLSGQELFDSHKFSIYNAETIVQRKATLALDLLERDALQTQVWVSYNELWTSMINQTLLLTTDEDTPVIIIVPSKCVGIAGGWHDFGVAAIARSEWGANVVREKLLTDDINRNMFILNCIDSAFGLGAAVFPHPNGILDWLCVRQQLWADFVKRQVEEEDGFRGRQRIKDSEIRIYPEPGRRVSAEYVSTLVTSAEQYLTAPSDVVTNLTRQADLLSLTEHGETDEHLSTDQGPE</sequence>
<dbReference type="Proteomes" id="UP000677460">
    <property type="component" value="Segment"/>
</dbReference>
<dbReference type="EMBL" id="MH648611">
    <property type="protein sequence ID" value="AXS76908.1"/>
    <property type="molecule type" value="Viral_cRNA"/>
</dbReference>
<dbReference type="GeneID" id="80535965"/>
<dbReference type="RefSeq" id="YP_010797954.1">
    <property type="nucleotide sequence ID" value="NC_076265.1"/>
</dbReference>